<dbReference type="Proteomes" id="UP000267368">
    <property type="component" value="Unassembled WGS sequence"/>
</dbReference>
<dbReference type="Gene3D" id="1.20.120.680">
    <property type="entry name" value="Formiminotetrahydrofolate cyclodeaminase monomer, up-and-down helical bundle"/>
    <property type="match status" value="1"/>
</dbReference>
<dbReference type="InterPro" id="IPR007044">
    <property type="entry name" value="Cyclodeamin/CycHdrlase"/>
</dbReference>
<feature type="transmembrane region" description="Helical" evidence="1">
    <location>
        <begin position="20"/>
        <end position="42"/>
    </location>
</feature>
<evidence type="ECO:0000313" key="3">
    <source>
        <dbReference type="EMBL" id="RNL19408.1"/>
    </source>
</evidence>
<dbReference type="EMBL" id="QICB01000005">
    <property type="protein sequence ID" value="RNL19408.1"/>
    <property type="molecule type" value="Genomic_DNA"/>
</dbReference>
<dbReference type="GO" id="GO:0003824">
    <property type="term" value="F:catalytic activity"/>
    <property type="evidence" value="ECO:0007669"/>
    <property type="project" value="InterPro"/>
</dbReference>
<protein>
    <submittedName>
        <fullName evidence="3">Sugar ABC transporter substrate-binding protein</fullName>
    </submittedName>
</protein>
<name>A0A3N0AEE1_9ACTN</name>
<keyword evidence="4" id="KW-1185">Reference proteome</keyword>
<keyword evidence="1" id="KW-0812">Transmembrane</keyword>
<proteinExistence type="predicted"/>
<dbReference type="InterPro" id="IPR036178">
    <property type="entry name" value="Formintransfe-cycloase-like_sf"/>
</dbReference>
<gene>
    <name evidence="3" type="ORF">DMP07_06795</name>
</gene>
<evidence type="ECO:0000259" key="2">
    <source>
        <dbReference type="Pfam" id="PF04961"/>
    </source>
</evidence>
<dbReference type="Pfam" id="PF04961">
    <property type="entry name" value="FTCD_C"/>
    <property type="match status" value="1"/>
</dbReference>
<dbReference type="AlphaFoldDB" id="A0A3N0AEE1"/>
<sequence length="205" mass="21325">MVDTTFTDALASKAPTPGGGGASAMAGALAAALGSMVAHLTIGKKKFLDRDAELKEALADFEACRAELLALIDADAEAFAALAATWKMPRETEDEQAVRHAAEQQALHAACDVPLRIMRACARVVEIDTYMAHNGSHLALSDAGAAAVLAKAALEAASLNVYINTSLMDDEAAACALEEESDALIAEAGRAADEVAAFVRSQIRR</sequence>
<evidence type="ECO:0000256" key="1">
    <source>
        <dbReference type="SAM" id="Phobius"/>
    </source>
</evidence>
<evidence type="ECO:0000313" key="4">
    <source>
        <dbReference type="Proteomes" id="UP000267368"/>
    </source>
</evidence>
<organism evidence="3 4">
    <name type="scientific">Slackia faecicanis</name>
    <dbReference type="NCBI Taxonomy" id="255723"/>
    <lineage>
        <taxon>Bacteria</taxon>
        <taxon>Bacillati</taxon>
        <taxon>Actinomycetota</taxon>
        <taxon>Coriobacteriia</taxon>
        <taxon>Eggerthellales</taxon>
        <taxon>Eggerthellaceae</taxon>
        <taxon>Slackia</taxon>
    </lineage>
</organism>
<accession>A0A3N0AEE1</accession>
<reference evidence="4" key="1">
    <citation type="submission" date="2018-05" db="EMBL/GenBank/DDBJ databases">
        <title>Genome Sequencing of selected type strains of the family Eggerthellaceae.</title>
        <authorList>
            <person name="Danylec N."/>
            <person name="Stoll D.A."/>
            <person name="Doetsch A."/>
            <person name="Huch M."/>
        </authorList>
    </citation>
    <scope>NUCLEOTIDE SEQUENCE [LARGE SCALE GENOMIC DNA]</scope>
    <source>
        <strain evidence="4">DSM 17537</strain>
    </source>
</reference>
<keyword evidence="1" id="KW-0472">Membrane</keyword>
<feature type="domain" description="Cyclodeaminase/cyclohydrolase" evidence="2">
    <location>
        <begin position="5"/>
        <end position="181"/>
    </location>
</feature>
<comment type="caution">
    <text evidence="3">The sequence shown here is derived from an EMBL/GenBank/DDBJ whole genome shotgun (WGS) entry which is preliminary data.</text>
</comment>
<dbReference type="RefSeq" id="WP_123198402.1">
    <property type="nucleotide sequence ID" value="NZ_QICB01000005.1"/>
</dbReference>
<keyword evidence="1" id="KW-1133">Transmembrane helix</keyword>
<dbReference type="SUPFAM" id="SSF101262">
    <property type="entry name" value="Methenyltetrahydrofolate cyclohydrolase-like"/>
    <property type="match status" value="1"/>
</dbReference>
<dbReference type="OrthoDB" id="7959174at2"/>